<gene>
    <name evidence="2" type="ORF">KP005_15380</name>
</gene>
<reference evidence="2 3" key="1">
    <citation type="submission" date="2021-06" db="EMBL/GenBank/DDBJ databases">
        <title>Gemonas diversity in paddy soil.</title>
        <authorList>
            <person name="Liu G."/>
        </authorList>
    </citation>
    <scope>NUCLEOTIDE SEQUENCE [LARGE SCALE GENOMIC DNA]</scope>
    <source>
        <strain evidence="2 3">RG29</strain>
    </source>
</reference>
<protein>
    <submittedName>
        <fullName evidence="2">Transposase</fullName>
    </submittedName>
</protein>
<evidence type="ECO:0000313" key="3">
    <source>
        <dbReference type="Proteomes" id="UP000683493"/>
    </source>
</evidence>
<dbReference type="Proteomes" id="UP000683493">
    <property type="component" value="Chromosome"/>
</dbReference>
<evidence type="ECO:0000259" key="1">
    <source>
        <dbReference type="SMART" id="SM01321"/>
    </source>
</evidence>
<accession>A0ABX8JFG4</accession>
<dbReference type="InterPro" id="IPR002686">
    <property type="entry name" value="Transposase_17"/>
</dbReference>
<dbReference type="PANTHER" id="PTHR36966:SF1">
    <property type="entry name" value="REP-ASSOCIATED TYROSINE TRANSPOSASE"/>
    <property type="match status" value="1"/>
</dbReference>
<dbReference type="EMBL" id="CP076724">
    <property type="protein sequence ID" value="QWV96726.1"/>
    <property type="molecule type" value="Genomic_DNA"/>
</dbReference>
<dbReference type="PANTHER" id="PTHR36966">
    <property type="entry name" value="REP-ASSOCIATED TYROSINE TRANSPOSASE"/>
    <property type="match status" value="1"/>
</dbReference>
<organism evidence="2 3">
    <name type="scientific">Geomonas diazotrophica</name>
    <dbReference type="NCBI Taxonomy" id="2843197"/>
    <lineage>
        <taxon>Bacteria</taxon>
        <taxon>Pseudomonadati</taxon>
        <taxon>Thermodesulfobacteriota</taxon>
        <taxon>Desulfuromonadia</taxon>
        <taxon>Geobacterales</taxon>
        <taxon>Geobacteraceae</taxon>
        <taxon>Geomonas</taxon>
    </lineage>
</organism>
<keyword evidence="3" id="KW-1185">Reference proteome</keyword>
<dbReference type="InterPro" id="IPR052715">
    <property type="entry name" value="RAYT_transposase"/>
</dbReference>
<dbReference type="SMART" id="SM01321">
    <property type="entry name" value="Y1_Tnp"/>
    <property type="match status" value="1"/>
</dbReference>
<name>A0ABX8JFG4_9BACT</name>
<evidence type="ECO:0000313" key="2">
    <source>
        <dbReference type="EMBL" id="QWV96726.1"/>
    </source>
</evidence>
<sequence>MPYDPRLHHRRSVRLEGFDYSQNGAYFVTVCAHERQPLFGALRAGDTETTVELNPAGQAAQRCWLEIPQHFPLVTLDAFIVMPDHVHGIMFLSGHVHVSGRVRGANDYSPLQEHGTSLTVGSVVRGIKIGVTKWFKENQPCADKVWQRSYYEHVIRNDNELDLARQYIVENPAKLHEHQ</sequence>
<feature type="domain" description="Transposase IS200-like" evidence="1">
    <location>
        <begin position="21"/>
        <end position="171"/>
    </location>
</feature>
<proteinExistence type="predicted"/>